<evidence type="ECO:0000256" key="2">
    <source>
        <dbReference type="SAM" id="SignalP"/>
    </source>
</evidence>
<dbReference type="InterPro" id="IPR008979">
    <property type="entry name" value="Galactose-bd-like_sf"/>
</dbReference>
<dbReference type="SUPFAM" id="SSF52266">
    <property type="entry name" value="SGNH hydrolase"/>
    <property type="match status" value="1"/>
</dbReference>
<dbReference type="EMBL" id="QWDM01000008">
    <property type="protein sequence ID" value="RUT69762.1"/>
    <property type="molecule type" value="Genomic_DNA"/>
</dbReference>
<dbReference type="PANTHER" id="PTHR22901">
    <property type="entry name" value="SIALATE O-ACETYLESTERASE"/>
    <property type="match status" value="1"/>
</dbReference>
<dbReference type="Proteomes" id="UP000288102">
    <property type="component" value="Unassembled WGS sequence"/>
</dbReference>
<dbReference type="Gene3D" id="3.40.50.1110">
    <property type="entry name" value="SGNH hydrolase"/>
    <property type="match status" value="2"/>
</dbReference>
<feature type="domain" description="Sialate O-acetylesterase" evidence="3">
    <location>
        <begin position="404"/>
        <end position="521"/>
    </location>
</feature>
<dbReference type="InterPro" id="IPR005181">
    <property type="entry name" value="SASA"/>
</dbReference>
<dbReference type="SUPFAM" id="SSF49785">
    <property type="entry name" value="Galactose-binding domain-like"/>
    <property type="match status" value="1"/>
</dbReference>
<dbReference type="InterPro" id="IPR013783">
    <property type="entry name" value="Ig-like_fold"/>
</dbReference>
<keyword evidence="2" id="KW-0732">Signal</keyword>
<dbReference type="Gene3D" id="2.60.40.10">
    <property type="entry name" value="Immunoglobulins"/>
    <property type="match status" value="1"/>
</dbReference>
<sequence>MKKNITFLFLVFSIITNANVKMPLLFSDGMVLQRNKPIPVWGWADPGEKVEIHFNKQTKTVQADKNGKWTVNLSPEKAGGPFELVLSGKNKITIKNVLVGEVWICSGQSNMEFQVFKTTNAQKEIEDSNYPMIRHFGVAQDLSGSPKSDLKAGKWEVSSKETVGNFTAVGYYFAKKLYAELKIPIGIINTSWGGTNVETWTSHEAFQNSDDFKAMIADVPSVNMDEIFESYKKSVLENVRKVQGFEVSMENESQFKDPNFNDKNWPEIKVPSLWENQQLGNMDGIVWMRKTIVLTAEQAKKEAVLYLSKVDDEDQTYVNGVEVGTNNLWDKQRVYKIPANVLKEGTNVISVRVTDYSGGGGIYGDPADLKIDFKDASLPLEGLWKFNVIKVKIEVSPNSYPSLLYNAMVNPLVPYAFQGVLWYQGEANVSRANEYKKAFPLMITDWRTKWNQGNFPFYFVQLSTFDEFGGNSQKGSRWAELREAQTGTLKLPNTGMAVTTDIGNAKDIHPTNKQDIGLRLAAIAMNNVYGKKQVFSGPVYQSHEIKGNQIILNFNHIGSGLATPDNTELKGFEIAGADKVFHPAKAIIQNNKIIVSASDVPNPVAVHYGWADDDTEINLFNKEKFPASPFRTDNWEMITANEKYKVSK</sequence>
<name>A0A434A5Z7_9FLAO</name>
<dbReference type="InterPro" id="IPR039329">
    <property type="entry name" value="SIAE"/>
</dbReference>
<proteinExistence type="predicted"/>
<evidence type="ECO:0000256" key="1">
    <source>
        <dbReference type="ARBA" id="ARBA00022801"/>
    </source>
</evidence>
<comment type="caution">
    <text evidence="4">The sequence shown here is derived from an EMBL/GenBank/DDBJ whole genome shotgun (WGS) entry which is preliminary data.</text>
</comment>
<accession>A0A434A5Z7</accession>
<dbReference type="InterPro" id="IPR036514">
    <property type="entry name" value="SGNH_hydro_sf"/>
</dbReference>
<protein>
    <recommendedName>
        <fullName evidence="3">Sialate O-acetylesterase domain-containing protein</fullName>
    </recommendedName>
</protein>
<keyword evidence="5" id="KW-1185">Reference proteome</keyword>
<evidence type="ECO:0000313" key="5">
    <source>
        <dbReference type="Proteomes" id="UP000288102"/>
    </source>
</evidence>
<evidence type="ECO:0000313" key="4">
    <source>
        <dbReference type="EMBL" id="RUT69762.1"/>
    </source>
</evidence>
<evidence type="ECO:0000259" key="3">
    <source>
        <dbReference type="Pfam" id="PF03629"/>
    </source>
</evidence>
<dbReference type="AlphaFoldDB" id="A0A434A5Z7"/>
<dbReference type="GO" id="GO:0001681">
    <property type="term" value="F:sialate O-acetylesterase activity"/>
    <property type="evidence" value="ECO:0007669"/>
    <property type="project" value="InterPro"/>
</dbReference>
<dbReference type="RefSeq" id="WP_127339000.1">
    <property type="nucleotide sequence ID" value="NZ_QWDM01000008.1"/>
</dbReference>
<reference evidence="5" key="1">
    <citation type="journal article" date="2019" name="Syst. Appl. Microbiol.">
        <title>Flavobacterium circumlabens sp. nov. and Flavobacterium cupreum sp. nov., two psychrotrophic species isolated from Antarctic environmental samples.</title>
        <authorList>
            <person name="Kralova S."/>
            <person name="Busse H.-J."/>
            <person name="Svec P."/>
            <person name="Maslanova I."/>
            <person name="Stankova E."/>
            <person name="Bartak M."/>
            <person name="Sedlacek I."/>
        </authorList>
    </citation>
    <scope>NUCLEOTIDE SEQUENCE [LARGE SCALE GENOMIC DNA]</scope>
    <source>
        <strain evidence="5">CCM 8825</strain>
    </source>
</reference>
<keyword evidence="1" id="KW-0378">Hydrolase</keyword>
<organism evidence="4 5">
    <name type="scientific">Flavobacterium cupreum</name>
    <dbReference type="NCBI Taxonomy" id="2133766"/>
    <lineage>
        <taxon>Bacteria</taxon>
        <taxon>Pseudomonadati</taxon>
        <taxon>Bacteroidota</taxon>
        <taxon>Flavobacteriia</taxon>
        <taxon>Flavobacteriales</taxon>
        <taxon>Flavobacteriaceae</taxon>
        <taxon>Flavobacterium</taxon>
    </lineage>
</organism>
<feature type="signal peptide" evidence="2">
    <location>
        <begin position="1"/>
        <end position="18"/>
    </location>
</feature>
<gene>
    <name evidence="4" type="ORF">D0817_14165</name>
</gene>
<dbReference type="GO" id="GO:0005975">
    <property type="term" value="P:carbohydrate metabolic process"/>
    <property type="evidence" value="ECO:0007669"/>
    <property type="project" value="TreeGrafter"/>
</dbReference>
<feature type="chain" id="PRO_5019316737" description="Sialate O-acetylesterase domain-containing protein" evidence="2">
    <location>
        <begin position="19"/>
        <end position="648"/>
    </location>
</feature>
<dbReference type="PANTHER" id="PTHR22901:SF0">
    <property type="entry name" value="SIALATE O-ACETYLESTERASE"/>
    <property type="match status" value="1"/>
</dbReference>
<dbReference type="OrthoDB" id="9816001at2"/>
<dbReference type="Pfam" id="PF03629">
    <property type="entry name" value="SASA"/>
    <property type="match status" value="2"/>
</dbReference>
<feature type="domain" description="Sialate O-acetylesterase" evidence="3">
    <location>
        <begin position="101"/>
        <end position="217"/>
    </location>
</feature>